<name>A0ABR6YVI4_9FIRM</name>
<protein>
    <submittedName>
        <fullName evidence="8">Metallophosphoesterase</fullName>
    </submittedName>
</protein>
<dbReference type="SUPFAM" id="SSF56300">
    <property type="entry name" value="Metallo-dependent phosphatases"/>
    <property type="match status" value="1"/>
</dbReference>
<dbReference type="EMBL" id="WJBE01000004">
    <property type="protein sequence ID" value="MBC3899207.1"/>
    <property type="molecule type" value="Genomic_DNA"/>
</dbReference>
<sequence length="557" mass="61996">MIMKTTKYFSLACLKMASSILGAYTAIQDGSKEMTIESNVLMSDELDNPPVNDKIQTIVLKFSEELEPATITEAVKLYRIDSAGDPVEEACAVKIDLNDPKSIRINNKDITRFAQGQEYKLIIKSTLSSKNKASLGCDYVGYFATNIDFDLSGNPELNEERTQIIVASDFHLGVDSAFAELEKNKQALVDFLAQVKKSPNVKELVIGGDLLDEWFLPMDYQMPDSKAAFFDQVAANNQAIIDGFNAIIKAGEIKVTYVPGNHDLLLTEADVARIFPGISQARAELQGLGTYVTGPNSEIVIEHGHKYNFFCTPDPISNRAITNDETTILPPGYFFTRIATTCVIEGHPQSDNVFPEMVPNKEDPSQFNAYLYYQTWKAILSVLPVKESFDDKVLKTNIDGFTENYSINNCIPQQDKETGLISATLYHNIQDTWEERQTINGVTVKIPVSEAITRAAVPAFTDYQAQTQFFDLDVSKRIVIFGHTHVADVIAMTNRDSQKTIYANSGTWIDNAQGYPTRTFVVITPPKAGAAIETVNLYQYSPDQTITQWTEAQAIRI</sequence>
<keyword evidence="2" id="KW-0997">Cell inner membrane</keyword>
<dbReference type="PANTHER" id="PTHR34990:SF2">
    <property type="entry name" value="BLL8164 PROTEIN"/>
    <property type="match status" value="1"/>
</dbReference>
<gene>
    <name evidence="8" type="ORF">GH811_06205</name>
</gene>
<keyword evidence="9" id="KW-1185">Reference proteome</keyword>
<evidence type="ECO:0000256" key="6">
    <source>
        <dbReference type="SAM" id="SignalP"/>
    </source>
</evidence>
<comment type="caution">
    <text evidence="8">The sequence shown here is derived from an EMBL/GenBank/DDBJ whole genome shotgun (WGS) entry which is preliminary data.</text>
</comment>
<dbReference type="Pfam" id="PF00149">
    <property type="entry name" value="Metallophos"/>
    <property type="match status" value="1"/>
</dbReference>
<keyword evidence="1" id="KW-1003">Cell membrane</keyword>
<evidence type="ECO:0000256" key="1">
    <source>
        <dbReference type="ARBA" id="ARBA00022475"/>
    </source>
</evidence>
<organism evidence="8 9">
    <name type="scientific">Acetobacterium malicum</name>
    <dbReference type="NCBI Taxonomy" id="52692"/>
    <lineage>
        <taxon>Bacteria</taxon>
        <taxon>Bacillati</taxon>
        <taxon>Bacillota</taxon>
        <taxon>Clostridia</taxon>
        <taxon>Eubacteriales</taxon>
        <taxon>Eubacteriaceae</taxon>
        <taxon>Acetobacterium</taxon>
    </lineage>
</organism>
<evidence type="ECO:0000256" key="5">
    <source>
        <dbReference type="ARBA" id="ARBA00023211"/>
    </source>
</evidence>
<evidence type="ECO:0000256" key="2">
    <source>
        <dbReference type="ARBA" id="ARBA00022519"/>
    </source>
</evidence>
<keyword evidence="6" id="KW-0732">Signal</keyword>
<dbReference type="Gene3D" id="3.60.21.10">
    <property type="match status" value="1"/>
</dbReference>
<evidence type="ECO:0000313" key="9">
    <source>
        <dbReference type="Proteomes" id="UP000622405"/>
    </source>
</evidence>
<evidence type="ECO:0000259" key="7">
    <source>
        <dbReference type="Pfam" id="PF00149"/>
    </source>
</evidence>
<dbReference type="InterPro" id="IPR004843">
    <property type="entry name" value="Calcineurin-like_PHP"/>
</dbReference>
<reference evidence="8 9" key="1">
    <citation type="journal article" date="2020" name="mSystems">
        <title>Defining Genomic and Predicted Metabolic Features of the Acetobacterium Genus.</title>
        <authorList>
            <person name="Ross D.E."/>
            <person name="Marshall C.W."/>
            <person name="Gulliver D."/>
            <person name="May H.D."/>
            <person name="Norman R.S."/>
        </authorList>
    </citation>
    <scope>NUCLEOTIDE SEQUENCE [LARGE SCALE GENOMIC DNA]</scope>
    <source>
        <strain evidence="8 9">DSM 4132</strain>
    </source>
</reference>
<evidence type="ECO:0000256" key="3">
    <source>
        <dbReference type="ARBA" id="ARBA00022723"/>
    </source>
</evidence>
<keyword evidence="5" id="KW-0464">Manganese</keyword>
<evidence type="ECO:0000256" key="4">
    <source>
        <dbReference type="ARBA" id="ARBA00023136"/>
    </source>
</evidence>
<dbReference type="PANTHER" id="PTHR34990">
    <property type="entry name" value="UDP-2,3-DIACYLGLUCOSAMINE HYDROLASE-RELATED"/>
    <property type="match status" value="1"/>
</dbReference>
<keyword evidence="4" id="KW-0472">Membrane</keyword>
<proteinExistence type="predicted"/>
<accession>A0ABR6YVI4</accession>
<feature type="domain" description="Calcineurin-like phosphoesterase" evidence="7">
    <location>
        <begin position="164"/>
        <end position="306"/>
    </location>
</feature>
<keyword evidence="3" id="KW-0479">Metal-binding</keyword>
<dbReference type="Proteomes" id="UP000622405">
    <property type="component" value="Unassembled WGS sequence"/>
</dbReference>
<dbReference type="InterPro" id="IPR043461">
    <property type="entry name" value="LpxH-like"/>
</dbReference>
<evidence type="ECO:0000313" key="8">
    <source>
        <dbReference type="EMBL" id="MBC3899207.1"/>
    </source>
</evidence>
<dbReference type="InterPro" id="IPR029052">
    <property type="entry name" value="Metallo-depent_PP-like"/>
</dbReference>
<feature type="signal peptide" evidence="6">
    <location>
        <begin position="1"/>
        <end position="23"/>
    </location>
</feature>
<feature type="chain" id="PRO_5046146844" evidence="6">
    <location>
        <begin position="24"/>
        <end position="557"/>
    </location>
</feature>